<dbReference type="Pfam" id="PF03737">
    <property type="entry name" value="RraA-like"/>
    <property type="match status" value="1"/>
</dbReference>
<protein>
    <submittedName>
        <fullName evidence="2">Uncharacterized protein</fullName>
    </submittedName>
</protein>
<dbReference type="Gene3D" id="3.50.30.40">
    <property type="entry name" value="Ribonuclease E inhibitor RraA/RraA-like"/>
    <property type="match status" value="1"/>
</dbReference>
<feature type="binding site" evidence="1">
    <location>
        <position position="18"/>
    </location>
    <ligand>
        <name>Mg(2+)</name>
        <dbReference type="ChEBI" id="CHEBI:18420"/>
    </ligand>
</feature>
<dbReference type="GO" id="GO:0046872">
    <property type="term" value="F:metal ion binding"/>
    <property type="evidence" value="ECO:0007669"/>
    <property type="project" value="UniProtKB-KW"/>
</dbReference>
<proteinExistence type="predicted"/>
<evidence type="ECO:0000313" key="3">
    <source>
        <dbReference type="Proteomes" id="UP000564378"/>
    </source>
</evidence>
<dbReference type="InterPro" id="IPR036704">
    <property type="entry name" value="RraA/RraA-like_sf"/>
</dbReference>
<sequence>MAIAHGCRGAIIDAAICDVDRYEIAASRSGRARSGRAADEARLGDVNFPVICAGALIHPGDVIVADDDGVCVVARNEANATLEKSLHREADESEKRRKLADGVLSLDLFNLRDDREKFRASGYSIPDPGRGD</sequence>
<name>A0A842I262_9SPHN</name>
<comment type="caution">
    <text evidence="2">The sequence shown here is derived from an EMBL/GenBank/DDBJ whole genome shotgun (WGS) entry which is preliminary data.</text>
</comment>
<evidence type="ECO:0000313" key="2">
    <source>
        <dbReference type="EMBL" id="MBC2778901.1"/>
    </source>
</evidence>
<dbReference type="SUPFAM" id="SSF89562">
    <property type="entry name" value="RraA-like"/>
    <property type="match status" value="1"/>
</dbReference>
<evidence type="ECO:0000256" key="1">
    <source>
        <dbReference type="PIRSR" id="PIRSR605493-1"/>
    </source>
</evidence>
<dbReference type="AlphaFoldDB" id="A0A842I262"/>
<dbReference type="Proteomes" id="UP000564378">
    <property type="component" value="Unassembled WGS sequence"/>
</dbReference>
<keyword evidence="1" id="KW-0460">Magnesium</keyword>
<reference evidence="2 3" key="1">
    <citation type="submission" date="2020-08" db="EMBL/GenBank/DDBJ databases">
        <title>Draft genome sequence of Parasphingopyxis sp. GrpM-11.</title>
        <authorList>
            <person name="Oh J."/>
            <person name="Roh D.-H."/>
        </authorList>
    </citation>
    <scope>NUCLEOTIDE SEQUENCE [LARGE SCALE GENOMIC DNA]</scope>
    <source>
        <strain evidence="2 3">GrpM-11</strain>
    </source>
</reference>
<dbReference type="EMBL" id="JACJVJ010000003">
    <property type="protein sequence ID" value="MBC2778901.1"/>
    <property type="molecule type" value="Genomic_DNA"/>
</dbReference>
<gene>
    <name evidence="2" type="ORF">H6P80_14850</name>
</gene>
<organism evidence="2 3">
    <name type="scientific">Parasphingopyxis marina</name>
    <dbReference type="NCBI Taxonomy" id="2761622"/>
    <lineage>
        <taxon>Bacteria</taxon>
        <taxon>Pseudomonadati</taxon>
        <taxon>Pseudomonadota</taxon>
        <taxon>Alphaproteobacteria</taxon>
        <taxon>Sphingomonadales</taxon>
        <taxon>Sphingomonadaceae</taxon>
        <taxon>Parasphingopyxis</taxon>
    </lineage>
</organism>
<keyword evidence="1" id="KW-0479">Metal-binding</keyword>
<accession>A0A842I262</accession>
<keyword evidence="3" id="KW-1185">Reference proteome</keyword>
<comment type="cofactor">
    <cofactor evidence="1">
        <name>Mg(2+)</name>
        <dbReference type="ChEBI" id="CHEBI:18420"/>
    </cofactor>
</comment>
<dbReference type="InterPro" id="IPR005493">
    <property type="entry name" value="RraA/RraA-like"/>
</dbReference>